<dbReference type="SUPFAM" id="SSF55729">
    <property type="entry name" value="Acyl-CoA N-acyltransferases (Nat)"/>
    <property type="match status" value="1"/>
</dbReference>
<dbReference type="InterPro" id="IPR000182">
    <property type="entry name" value="GNAT_dom"/>
</dbReference>
<evidence type="ECO:0000313" key="2">
    <source>
        <dbReference type="EMBL" id="UJF33594.1"/>
    </source>
</evidence>
<keyword evidence="2" id="KW-0808">Transferase</keyword>
<dbReference type="EMBL" id="CP090978">
    <property type="protein sequence ID" value="UJF33594.1"/>
    <property type="molecule type" value="Genomic_DNA"/>
</dbReference>
<dbReference type="PROSITE" id="PS51186">
    <property type="entry name" value="GNAT"/>
    <property type="match status" value="1"/>
</dbReference>
<dbReference type="RefSeq" id="WP_235119967.1">
    <property type="nucleotide sequence ID" value="NZ_CP090978.1"/>
</dbReference>
<keyword evidence="2" id="KW-0012">Acyltransferase</keyword>
<accession>A0ABY3SK28</accession>
<reference evidence="2 3" key="1">
    <citation type="journal article" date="2024" name="Int. J. Syst. Evol. Microbiol.">
        <title>Paenibacillus hexagrammi sp. nov., a novel bacterium isolated from the gut content of Hexagrammos agrammus.</title>
        <authorList>
            <person name="Jung H.K."/>
            <person name="Kim D.G."/>
            <person name="Zin H."/>
            <person name="Park J."/>
            <person name="Jung H."/>
            <person name="Kim Y.O."/>
            <person name="Kong H.J."/>
            <person name="Kim J.W."/>
            <person name="Kim Y.S."/>
        </authorList>
    </citation>
    <scope>NUCLEOTIDE SEQUENCE [LARGE SCALE GENOMIC DNA]</scope>
    <source>
        <strain evidence="2 3">YPD9-1</strain>
    </source>
</reference>
<dbReference type="InterPro" id="IPR016181">
    <property type="entry name" value="Acyl_CoA_acyltransferase"/>
</dbReference>
<keyword evidence="3" id="KW-1185">Reference proteome</keyword>
<sequence>MNPYMNKIVPFTEDHGIEVCTWIYPPPYETYNWPSWQAMLQHEFEFADPDIRRDQYAAIVDQDGKLSGFAQFFPLAGVTRLGLSLRPELCGQGHGAQFMGIIVQEAKRRAPGQEIDLEVLVSNERAIRTYERKGFVITDTYEKMTPEGWDAFHCMVYQDQES</sequence>
<dbReference type="EC" id="2.3.1.-" evidence="2"/>
<protein>
    <submittedName>
        <fullName evidence="2">GNAT family N-acetyltransferase</fullName>
        <ecNumber evidence="2">2.3.1.-</ecNumber>
    </submittedName>
</protein>
<dbReference type="Gene3D" id="3.40.630.30">
    <property type="match status" value="1"/>
</dbReference>
<organism evidence="2 3">
    <name type="scientific">Paenibacillus hexagrammi</name>
    <dbReference type="NCBI Taxonomy" id="2908839"/>
    <lineage>
        <taxon>Bacteria</taxon>
        <taxon>Bacillati</taxon>
        <taxon>Bacillota</taxon>
        <taxon>Bacilli</taxon>
        <taxon>Bacillales</taxon>
        <taxon>Paenibacillaceae</taxon>
        <taxon>Paenibacillus</taxon>
    </lineage>
</organism>
<dbReference type="GO" id="GO:0016746">
    <property type="term" value="F:acyltransferase activity"/>
    <property type="evidence" value="ECO:0007669"/>
    <property type="project" value="UniProtKB-KW"/>
</dbReference>
<evidence type="ECO:0000313" key="3">
    <source>
        <dbReference type="Proteomes" id="UP001649230"/>
    </source>
</evidence>
<proteinExistence type="predicted"/>
<feature type="domain" description="N-acetyltransferase" evidence="1">
    <location>
        <begin position="6"/>
        <end position="161"/>
    </location>
</feature>
<gene>
    <name evidence="2" type="ORF">L0M14_29600</name>
</gene>
<dbReference type="Proteomes" id="UP001649230">
    <property type="component" value="Chromosome"/>
</dbReference>
<evidence type="ECO:0000259" key="1">
    <source>
        <dbReference type="PROSITE" id="PS51186"/>
    </source>
</evidence>
<name>A0ABY3SK28_9BACL</name>
<dbReference type="Pfam" id="PF00583">
    <property type="entry name" value="Acetyltransf_1"/>
    <property type="match status" value="1"/>
</dbReference>